<dbReference type="EMBL" id="CAXKWB010134085">
    <property type="protein sequence ID" value="CAL4243694.1"/>
    <property type="molecule type" value="Genomic_DNA"/>
</dbReference>
<dbReference type="PANTHER" id="PTHR19965:SF82">
    <property type="entry name" value="THO COMPLEX SUBUNIT 4"/>
    <property type="match status" value="1"/>
</dbReference>
<evidence type="ECO:0000313" key="6">
    <source>
        <dbReference type="Proteomes" id="UP001497623"/>
    </source>
</evidence>
<dbReference type="Pfam" id="PF13865">
    <property type="entry name" value="FoP_duplication"/>
    <property type="match status" value="1"/>
</dbReference>
<proteinExistence type="predicted"/>
<dbReference type="InterPro" id="IPR051229">
    <property type="entry name" value="ALYREF_mRNA_export"/>
</dbReference>
<dbReference type="Gene3D" id="3.30.70.330">
    <property type="match status" value="1"/>
</dbReference>
<sequence length="174" mass="18260">RTKTWSMASVLQTSGPPKVSISNLHVGVSDSDIDELFSEFGSMKTAVVHYNSTGKSLGTAHVIFTNRNDAVRAMKQYNGVHLDGRPMKIGMEGGVITGGARPKQKGSLVKRLSGGPKGAGKGARGRGGRGRGRGRGGKGKGGAKPKPKTAEELDAELDAYLNTKPQTADDLDKD</sequence>
<evidence type="ECO:0000256" key="1">
    <source>
        <dbReference type="ARBA" id="ARBA00022884"/>
    </source>
</evidence>
<feature type="non-terminal residue" evidence="5">
    <location>
        <position position="1"/>
    </location>
</feature>
<dbReference type="GO" id="GO:0006406">
    <property type="term" value="P:mRNA export from nucleus"/>
    <property type="evidence" value="ECO:0007669"/>
    <property type="project" value="TreeGrafter"/>
</dbReference>
<evidence type="ECO:0000256" key="3">
    <source>
        <dbReference type="SAM" id="MobiDB-lite"/>
    </source>
</evidence>
<dbReference type="InterPro" id="IPR035979">
    <property type="entry name" value="RBD_domain_sf"/>
</dbReference>
<dbReference type="Pfam" id="PF00076">
    <property type="entry name" value="RRM_1"/>
    <property type="match status" value="1"/>
</dbReference>
<name>A0AAV2SX88_MEGNR</name>
<dbReference type="AlphaFoldDB" id="A0AAV2SX88"/>
<feature type="non-terminal residue" evidence="5">
    <location>
        <position position="174"/>
    </location>
</feature>
<keyword evidence="6" id="KW-1185">Reference proteome</keyword>
<evidence type="ECO:0000259" key="4">
    <source>
        <dbReference type="PROSITE" id="PS50102"/>
    </source>
</evidence>
<dbReference type="GO" id="GO:0003729">
    <property type="term" value="F:mRNA binding"/>
    <property type="evidence" value="ECO:0007669"/>
    <property type="project" value="TreeGrafter"/>
</dbReference>
<dbReference type="PANTHER" id="PTHR19965">
    <property type="entry name" value="RNA AND EXPORT FACTOR BINDING PROTEIN"/>
    <property type="match status" value="1"/>
</dbReference>
<dbReference type="Proteomes" id="UP001497623">
    <property type="component" value="Unassembled WGS sequence"/>
</dbReference>
<evidence type="ECO:0000313" key="5">
    <source>
        <dbReference type="EMBL" id="CAL4243694.1"/>
    </source>
</evidence>
<protein>
    <recommendedName>
        <fullName evidence="4">RRM domain-containing protein</fullName>
    </recommendedName>
</protein>
<dbReference type="CDD" id="cd12680">
    <property type="entry name" value="RRM_THOC4"/>
    <property type="match status" value="1"/>
</dbReference>
<dbReference type="SMART" id="SM01218">
    <property type="entry name" value="FoP_duplication"/>
    <property type="match status" value="1"/>
</dbReference>
<feature type="domain" description="RRM" evidence="4">
    <location>
        <begin position="17"/>
        <end position="94"/>
    </location>
</feature>
<feature type="region of interest" description="Disordered" evidence="3">
    <location>
        <begin position="94"/>
        <end position="150"/>
    </location>
</feature>
<dbReference type="InterPro" id="IPR000504">
    <property type="entry name" value="RRM_dom"/>
</dbReference>
<accession>A0AAV2SX88</accession>
<dbReference type="InterPro" id="IPR012677">
    <property type="entry name" value="Nucleotide-bd_a/b_plait_sf"/>
</dbReference>
<dbReference type="GO" id="GO:0005634">
    <property type="term" value="C:nucleus"/>
    <property type="evidence" value="ECO:0007669"/>
    <property type="project" value="TreeGrafter"/>
</dbReference>
<comment type="caution">
    <text evidence="5">The sequence shown here is derived from an EMBL/GenBank/DDBJ whole genome shotgun (WGS) entry which is preliminary data.</text>
</comment>
<dbReference type="InterPro" id="IPR025715">
    <property type="entry name" value="FoP_C"/>
</dbReference>
<feature type="compositionally biased region" description="Basic residues" evidence="3">
    <location>
        <begin position="123"/>
        <end position="147"/>
    </location>
</feature>
<organism evidence="5 6">
    <name type="scientific">Meganyctiphanes norvegica</name>
    <name type="common">Northern krill</name>
    <name type="synonym">Thysanopoda norvegica</name>
    <dbReference type="NCBI Taxonomy" id="48144"/>
    <lineage>
        <taxon>Eukaryota</taxon>
        <taxon>Metazoa</taxon>
        <taxon>Ecdysozoa</taxon>
        <taxon>Arthropoda</taxon>
        <taxon>Crustacea</taxon>
        <taxon>Multicrustacea</taxon>
        <taxon>Malacostraca</taxon>
        <taxon>Eumalacostraca</taxon>
        <taxon>Eucarida</taxon>
        <taxon>Euphausiacea</taxon>
        <taxon>Euphausiidae</taxon>
        <taxon>Meganyctiphanes</taxon>
    </lineage>
</organism>
<dbReference type="SUPFAM" id="SSF54928">
    <property type="entry name" value="RNA-binding domain, RBD"/>
    <property type="match status" value="1"/>
</dbReference>
<gene>
    <name evidence="5" type="ORF">MNOR_LOCUS40870</name>
</gene>
<dbReference type="PROSITE" id="PS50102">
    <property type="entry name" value="RRM"/>
    <property type="match status" value="1"/>
</dbReference>
<keyword evidence="1 2" id="KW-0694">RNA-binding</keyword>
<dbReference type="SMART" id="SM00360">
    <property type="entry name" value="RRM"/>
    <property type="match status" value="1"/>
</dbReference>
<evidence type="ECO:0000256" key="2">
    <source>
        <dbReference type="PROSITE-ProRule" id="PRU00176"/>
    </source>
</evidence>
<reference evidence="5 6" key="1">
    <citation type="submission" date="2024-05" db="EMBL/GenBank/DDBJ databases">
        <authorList>
            <person name="Wallberg A."/>
        </authorList>
    </citation>
    <scope>NUCLEOTIDE SEQUENCE [LARGE SCALE GENOMIC DNA]</scope>
</reference>